<comment type="caution">
    <text evidence="2">The sequence shown here is derived from an EMBL/GenBank/DDBJ whole genome shotgun (WGS) entry which is preliminary data.</text>
</comment>
<dbReference type="GO" id="GO:0005739">
    <property type="term" value="C:mitochondrion"/>
    <property type="evidence" value="ECO:0007669"/>
    <property type="project" value="InterPro"/>
</dbReference>
<dbReference type="PANTHER" id="PTHR12840:SF1">
    <property type="entry name" value="NADH DEHYDROGENASE [UBIQUINONE] 1 BETA SUBCOMPLEX SUBUNIT 8, MITOCHONDRIAL"/>
    <property type="match status" value="1"/>
</dbReference>
<keyword evidence="1" id="KW-0472">Membrane</keyword>
<dbReference type="AlphaFoldDB" id="A0A2T9YUW9"/>
<dbReference type="PANTHER" id="PTHR12840">
    <property type="entry name" value="NADH-UBIQUINONE OXIDOREDUCTASE ASHI SUBUNIT"/>
    <property type="match status" value="1"/>
</dbReference>
<dbReference type="EMBL" id="MBFR01000041">
    <property type="protein sequence ID" value="PVU96086.1"/>
    <property type="molecule type" value="Genomic_DNA"/>
</dbReference>
<keyword evidence="1" id="KW-1133">Transmembrane helix</keyword>
<dbReference type="Pfam" id="PF05821">
    <property type="entry name" value="NDUF_B8"/>
    <property type="match status" value="1"/>
</dbReference>
<accession>A0A2T9YUW9</accession>
<keyword evidence="1" id="KW-0812">Transmembrane</keyword>
<dbReference type="InterPro" id="IPR008699">
    <property type="entry name" value="NDUFB8"/>
</dbReference>
<dbReference type="Proteomes" id="UP000245383">
    <property type="component" value="Unassembled WGS sequence"/>
</dbReference>
<organism evidence="2 3">
    <name type="scientific">Smittium simulii</name>
    <dbReference type="NCBI Taxonomy" id="133385"/>
    <lineage>
        <taxon>Eukaryota</taxon>
        <taxon>Fungi</taxon>
        <taxon>Fungi incertae sedis</taxon>
        <taxon>Zoopagomycota</taxon>
        <taxon>Kickxellomycotina</taxon>
        <taxon>Harpellomycetes</taxon>
        <taxon>Harpellales</taxon>
        <taxon>Legeriomycetaceae</taxon>
        <taxon>Smittium</taxon>
    </lineage>
</organism>
<evidence type="ECO:0008006" key="4">
    <source>
        <dbReference type="Google" id="ProtNLM"/>
    </source>
</evidence>
<dbReference type="OrthoDB" id="2014058at2759"/>
<name>A0A2T9YUW9_9FUNG</name>
<protein>
    <recommendedName>
        <fullName evidence="4">NADH dehydrogenase [ubiquinone] 1 beta subcomplex subunit 8, mitochondrial</fullName>
    </recommendedName>
</protein>
<evidence type="ECO:0000313" key="2">
    <source>
        <dbReference type="EMBL" id="PVU96086.1"/>
    </source>
</evidence>
<gene>
    <name evidence="2" type="ORF">BB561_001406</name>
</gene>
<evidence type="ECO:0000313" key="3">
    <source>
        <dbReference type="Proteomes" id="UP000245383"/>
    </source>
</evidence>
<dbReference type="STRING" id="133385.A0A2T9YUW9"/>
<sequence length="162" mass="18738">MNRVFTRMQTPSPMRALLPNRMLGYGIRFESGGPQYKKKYYVDPDPQIGDYPNLPFIKGELKTPYGWWDRQMRRNFGDTLQEHEDILGTQSNSEYYTPPWSKVLMQWTVFVSILGTGAYIISFYVPERPAIPRHYPFNGLENELGGKPAMSFKSSIESVANE</sequence>
<evidence type="ECO:0000256" key="1">
    <source>
        <dbReference type="SAM" id="Phobius"/>
    </source>
</evidence>
<feature type="transmembrane region" description="Helical" evidence="1">
    <location>
        <begin position="104"/>
        <end position="125"/>
    </location>
</feature>
<keyword evidence="3" id="KW-1185">Reference proteome</keyword>
<reference evidence="2 3" key="1">
    <citation type="journal article" date="2018" name="MBio">
        <title>Comparative Genomics Reveals the Core Gene Toolbox for the Fungus-Insect Symbiosis.</title>
        <authorList>
            <person name="Wang Y."/>
            <person name="Stata M."/>
            <person name="Wang W."/>
            <person name="Stajich J.E."/>
            <person name="White M.M."/>
            <person name="Moncalvo J.M."/>
        </authorList>
    </citation>
    <scope>NUCLEOTIDE SEQUENCE [LARGE SCALE GENOMIC DNA]</scope>
    <source>
        <strain evidence="2 3">SWE-8-4</strain>
    </source>
</reference>
<proteinExistence type="predicted"/>